<feature type="domain" description="DUF1585" evidence="1">
    <location>
        <begin position="705"/>
        <end position="778"/>
    </location>
</feature>
<evidence type="ECO:0000313" key="8">
    <source>
        <dbReference type="EMBL" id="BDS05032.1"/>
    </source>
</evidence>
<dbReference type="InterPro" id="IPR013039">
    <property type="entry name" value="DUF1588"/>
</dbReference>
<dbReference type="InterPro" id="IPR011478">
    <property type="entry name" value="DUF1585"/>
</dbReference>
<dbReference type="InterPro" id="IPR013036">
    <property type="entry name" value="DUF1587"/>
</dbReference>
<evidence type="ECO:0000259" key="2">
    <source>
        <dbReference type="Pfam" id="PF07626"/>
    </source>
</evidence>
<dbReference type="Pfam" id="PF07635">
    <property type="entry name" value="PSCyt1"/>
    <property type="match status" value="1"/>
</dbReference>
<gene>
    <name evidence="8" type="ORF">NT6N_00720</name>
</gene>
<dbReference type="Pfam" id="PF07637">
    <property type="entry name" value="PSD5"/>
    <property type="match status" value="1"/>
</dbReference>
<accession>A0AAT9FGD7</accession>
<dbReference type="InterPro" id="IPR013043">
    <property type="entry name" value="DUF1595"/>
</dbReference>
<evidence type="ECO:0000259" key="4">
    <source>
        <dbReference type="Pfam" id="PF07631"/>
    </source>
</evidence>
<proteinExistence type="predicted"/>
<evidence type="ECO:0000259" key="1">
    <source>
        <dbReference type="Pfam" id="PF07624"/>
    </source>
</evidence>
<dbReference type="Pfam" id="PF07624">
    <property type="entry name" value="PSD2"/>
    <property type="match status" value="1"/>
</dbReference>
<dbReference type="InterPro" id="IPR031768">
    <property type="entry name" value="CBM60_xylan-bd"/>
</dbReference>
<dbReference type="Pfam" id="PF16841">
    <property type="entry name" value="CBM60"/>
    <property type="match status" value="1"/>
</dbReference>
<dbReference type="AlphaFoldDB" id="A0AAT9FGD7"/>
<feature type="domain" description="Cytochrome C Planctomycete-type" evidence="5">
    <location>
        <begin position="67"/>
        <end position="114"/>
    </location>
</feature>
<evidence type="ECO:0000259" key="6">
    <source>
        <dbReference type="Pfam" id="PF07637"/>
    </source>
</evidence>
<dbReference type="Pfam" id="PF07631">
    <property type="entry name" value="PSD4"/>
    <property type="match status" value="1"/>
</dbReference>
<dbReference type="InterPro" id="IPR011429">
    <property type="entry name" value="Cyt_c_Planctomycete-type"/>
</dbReference>
<evidence type="ECO:0000259" key="5">
    <source>
        <dbReference type="Pfam" id="PF07635"/>
    </source>
</evidence>
<reference evidence="8" key="1">
    <citation type="submission" date="2024-07" db="EMBL/GenBank/DDBJ databases">
        <title>Complete genome sequence of Verrucomicrobiaceae bacterium NT6N.</title>
        <authorList>
            <person name="Huang C."/>
            <person name="Takami H."/>
            <person name="Hamasaki K."/>
        </authorList>
    </citation>
    <scope>NUCLEOTIDE SEQUENCE</scope>
    <source>
        <strain evidence="8">NT6N</strain>
    </source>
</reference>
<name>A0AAT9FGD7_9BACT</name>
<feature type="domain" description="DUF1587" evidence="2">
    <location>
        <begin position="148"/>
        <end position="211"/>
    </location>
</feature>
<feature type="domain" description="DUF1588" evidence="3">
    <location>
        <begin position="592"/>
        <end position="689"/>
    </location>
</feature>
<dbReference type="Pfam" id="PF07627">
    <property type="entry name" value="PSCyt3"/>
    <property type="match status" value="1"/>
</dbReference>
<evidence type="ECO:0000259" key="7">
    <source>
        <dbReference type="Pfam" id="PF16841"/>
    </source>
</evidence>
<feature type="domain" description="DUF1595" evidence="6">
    <location>
        <begin position="375"/>
        <end position="433"/>
    </location>
</feature>
<dbReference type="Pfam" id="PF07626">
    <property type="entry name" value="PSD3"/>
    <property type="match status" value="1"/>
</dbReference>
<sequence>MMFLAKSTTWLSIATIALGVTAGWMILPFLTDRPEVAEKVVVQPKPNETELMAQWEKDIKPMLEHYCYDCHGDGMSKGKLDLDEYPNLASMRKDPKVWEHIIARVDYHLMPPPEEEQPEKKEREKLTAWINNAVFPADQTDPGHVVMRRMNRIEYQNTIDDLLGIDTDLISLLPPDDSGYGFDNNGSALSISPAHIEKYLQAAEKALDKAIVVGPMKPYRIPITNRHISGDGRKSDSGIYLFTRGTAAVAPKIEKAGKYRLVITASASQAGHEPAFLDVHYRKKHIAHFEVKNSLGDEKVFTTEFELKSGKHDIGLTFPNDFYDPNSKNPQRRDRNLMIHQIRLEGPLGVKRQKPSSHRRIFIHRKGDQDNRSYAKAVLTRFANRAFRRPVSGEEIDRYLVLVDKIGRADKSLESGIKSAISAMLVSPSFLFIAPDTAISKHSGKTSAISEHALASRLSYFLWSTMPDDELLALADTGTLRKNLDSQITRMLEDNRSREMVNHFAGQWLQLRDLDAITPDQEHFRKFNRALADDMRTETETLANYILRGNRSLLDFLDADYSFINERLADLYEIPDVKGQNFRRVQIKGTQRRGILTHASILTITSQPNRTSPVLRGKFVLENILDITPPPPPPNLPSLEEAHGEGNNTTVREQLEMHRKKAECAGCHNLMDPVGLAFENYNGIGRWREFDNGRTIDASGKLVTGEALENAESLRLVLLNGKRDEFLRCITIKMMTYALGRGVGRQDRLHIDKVLSELQKKDYTAHTLIKSIIHSVPFQRQRQ</sequence>
<protein>
    <submittedName>
        <fullName evidence="8">Filamin</fullName>
    </submittedName>
</protein>
<dbReference type="KEGG" id="osu:NT6N_00720"/>
<dbReference type="InterPro" id="IPR013042">
    <property type="entry name" value="DUF1592"/>
</dbReference>
<evidence type="ECO:0000259" key="3">
    <source>
        <dbReference type="Pfam" id="PF07627"/>
    </source>
</evidence>
<organism evidence="8">
    <name type="scientific">Oceaniferula spumae</name>
    <dbReference type="NCBI Taxonomy" id="2979115"/>
    <lineage>
        <taxon>Bacteria</taxon>
        <taxon>Pseudomonadati</taxon>
        <taxon>Verrucomicrobiota</taxon>
        <taxon>Verrucomicrobiia</taxon>
        <taxon>Verrucomicrobiales</taxon>
        <taxon>Verrucomicrobiaceae</taxon>
        <taxon>Oceaniferula</taxon>
    </lineage>
</organism>
<dbReference type="EMBL" id="AP026866">
    <property type="protein sequence ID" value="BDS05032.1"/>
    <property type="molecule type" value="Genomic_DNA"/>
</dbReference>
<feature type="domain" description="Carbohydrate binding module xylan-binding" evidence="7">
    <location>
        <begin position="261"/>
        <end position="351"/>
    </location>
</feature>
<feature type="domain" description="DUF1592" evidence="4">
    <location>
        <begin position="449"/>
        <end position="574"/>
    </location>
</feature>